<feature type="transmembrane region" description="Helical" evidence="8">
    <location>
        <begin position="161"/>
        <end position="191"/>
    </location>
</feature>
<accession>A0A1F7GPE7</accession>
<keyword evidence="7 8" id="KW-0472">Membrane</keyword>
<dbReference type="GO" id="GO:0016763">
    <property type="term" value="F:pentosyltransferase activity"/>
    <property type="evidence" value="ECO:0007669"/>
    <property type="project" value="TreeGrafter"/>
</dbReference>
<reference evidence="10 11" key="1">
    <citation type="journal article" date="2016" name="Nat. Commun.">
        <title>Thousands of microbial genomes shed light on interconnected biogeochemical processes in an aquifer system.</title>
        <authorList>
            <person name="Anantharaman K."/>
            <person name="Brown C.T."/>
            <person name="Hug L.A."/>
            <person name="Sharon I."/>
            <person name="Castelle C.J."/>
            <person name="Probst A.J."/>
            <person name="Thomas B.C."/>
            <person name="Singh A."/>
            <person name="Wilkins M.J."/>
            <person name="Karaoz U."/>
            <person name="Brodie E.L."/>
            <person name="Williams K.H."/>
            <person name="Hubbard S.S."/>
            <person name="Banfield J.F."/>
        </authorList>
    </citation>
    <scope>NUCLEOTIDE SEQUENCE [LARGE SCALE GENOMIC DNA]</scope>
</reference>
<keyword evidence="6 8" id="KW-1133">Transmembrane helix</keyword>
<feature type="transmembrane region" description="Helical" evidence="8">
    <location>
        <begin position="245"/>
        <end position="265"/>
    </location>
</feature>
<dbReference type="Proteomes" id="UP000177026">
    <property type="component" value="Unassembled WGS sequence"/>
</dbReference>
<evidence type="ECO:0000313" key="11">
    <source>
        <dbReference type="Proteomes" id="UP000177026"/>
    </source>
</evidence>
<feature type="transmembrane region" description="Helical" evidence="8">
    <location>
        <begin position="272"/>
        <end position="291"/>
    </location>
</feature>
<comment type="subcellular location">
    <subcellularLocation>
        <location evidence="1">Cell membrane</location>
        <topology evidence="1">Multi-pass membrane protein</topology>
    </subcellularLocation>
</comment>
<keyword evidence="3" id="KW-0328">Glycosyltransferase</keyword>
<feature type="transmembrane region" description="Helical" evidence="8">
    <location>
        <begin position="132"/>
        <end position="149"/>
    </location>
</feature>
<keyword evidence="5 8" id="KW-0812">Transmembrane</keyword>
<dbReference type="AlphaFoldDB" id="A0A1F7GPE7"/>
<feature type="transmembrane region" description="Helical" evidence="8">
    <location>
        <begin position="326"/>
        <end position="344"/>
    </location>
</feature>
<evidence type="ECO:0000256" key="4">
    <source>
        <dbReference type="ARBA" id="ARBA00022679"/>
    </source>
</evidence>
<evidence type="ECO:0000256" key="6">
    <source>
        <dbReference type="ARBA" id="ARBA00022989"/>
    </source>
</evidence>
<evidence type="ECO:0000259" key="9">
    <source>
        <dbReference type="Pfam" id="PF13231"/>
    </source>
</evidence>
<organism evidence="10 11">
    <name type="scientific">Candidatus Roizmanbacteria bacterium RIFCSPHIGHO2_01_FULL_39_8</name>
    <dbReference type="NCBI Taxonomy" id="1802033"/>
    <lineage>
        <taxon>Bacteria</taxon>
        <taxon>Candidatus Roizmaniibacteriota</taxon>
    </lineage>
</organism>
<dbReference type="PANTHER" id="PTHR33908">
    <property type="entry name" value="MANNOSYLTRANSFERASE YKCB-RELATED"/>
    <property type="match status" value="1"/>
</dbReference>
<dbReference type="Pfam" id="PF13231">
    <property type="entry name" value="PMT_2"/>
    <property type="match status" value="1"/>
</dbReference>
<keyword evidence="4" id="KW-0808">Transferase</keyword>
<dbReference type="GO" id="GO:0005886">
    <property type="term" value="C:plasma membrane"/>
    <property type="evidence" value="ECO:0007669"/>
    <property type="project" value="UniProtKB-SubCell"/>
</dbReference>
<evidence type="ECO:0000256" key="8">
    <source>
        <dbReference type="SAM" id="Phobius"/>
    </source>
</evidence>
<dbReference type="InterPro" id="IPR038731">
    <property type="entry name" value="RgtA/B/C-like"/>
</dbReference>
<evidence type="ECO:0000256" key="1">
    <source>
        <dbReference type="ARBA" id="ARBA00004651"/>
    </source>
</evidence>
<protein>
    <recommendedName>
        <fullName evidence="9">Glycosyltransferase RgtA/B/C/D-like domain-containing protein</fullName>
    </recommendedName>
</protein>
<evidence type="ECO:0000313" key="10">
    <source>
        <dbReference type="EMBL" id="OGK20808.1"/>
    </source>
</evidence>
<comment type="caution">
    <text evidence="10">The sequence shown here is derived from an EMBL/GenBank/DDBJ whole genome shotgun (WGS) entry which is preliminary data.</text>
</comment>
<feature type="transmembrane region" description="Helical" evidence="8">
    <location>
        <begin position="297"/>
        <end position="314"/>
    </location>
</feature>
<feature type="domain" description="Glycosyltransferase RgtA/B/C/D-like" evidence="9">
    <location>
        <begin position="66"/>
        <end position="215"/>
    </location>
</feature>
<proteinExistence type="predicted"/>
<evidence type="ECO:0000256" key="5">
    <source>
        <dbReference type="ARBA" id="ARBA00022692"/>
    </source>
</evidence>
<dbReference type="EMBL" id="MFZI01000029">
    <property type="protein sequence ID" value="OGK20808.1"/>
    <property type="molecule type" value="Genomic_DNA"/>
</dbReference>
<dbReference type="InterPro" id="IPR050297">
    <property type="entry name" value="LipidA_mod_glycosyltrf_83"/>
</dbReference>
<feature type="transmembrane region" description="Helical" evidence="8">
    <location>
        <begin position="79"/>
        <end position="100"/>
    </location>
</feature>
<dbReference type="PANTHER" id="PTHR33908:SF11">
    <property type="entry name" value="MEMBRANE PROTEIN"/>
    <property type="match status" value="1"/>
</dbReference>
<dbReference type="GO" id="GO:0009103">
    <property type="term" value="P:lipopolysaccharide biosynthetic process"/>
    <property type="evidence" value="ECO:0007669"/>
    <property type="project" value="UniProtKB-ARBA"/>
</dbReference>
<keyword evidence="2" id="KW-1003">Cell membrane</keyword>
<evidence type="ECO:0000256" key="2">
    <source>
        <dbReference type="ARBA" id="ARBA00022475"/>
    </source>
</evidence>
<evidence type="ECO:0000256" key="7">
    <source>
        <dbReference type="ARBA" id="ARBA00023136"/>
    </source>
</evidence>
<sequence>MAFLIVIFIFLLSFLFRGYGFFVNYPFWVDEFSTAIQSQYILKYGLSVFSNPDVYIEQHNISTHILTAFLFQILGNQEWVARLPSLIFGSMLPVAVFFLAKYLFNSKTGLAAALLTAFSYFEITWSRQARSYVLLQLIMVITTYLYFKVLDEKGNKRTDLILLALFSLLGFITHSFFYLFLLSLIMHFVFIKKNRLIHIFNKWWIYVLFILFIAIAKHIGLFDTFMTYFSRDGFGANNVWYYHSFLWREYSLLTFLTLIGFILAFNRKKSIFLFLSIFFITHLFFITFGFKPLVTRYVLPIFPFMLVLSAYAISHLPNLFFKNQKHILTTFASLLLTIVIVVNGDKFVNRPKYFYSVNHDFREIALVDYKQIYDRIKHRGDLDKNETAVIETWPARTYWYVGIDYKPSYFFQWRGNLPYDVNNKGEKVVPRNNQIRLIEDVDDLEKAIKTYAKGFILIDDTSLPKDVIDYVEKNMKKELYLDHYPLDDNPYSIWPVTLYSWGIK</sequence>
<gene>
    <name evidence="10" type="ORF">A2866_03980</name>
</gene>
<evidence type="ECO:0000256" key="3">
    <source>
        <dbReference type="ARBA" id="ARBA00022676"/>
    </source>
</evidence>
<name>A0A1F7GPE7_9BACT</name>
<feature type="transmembrane region" description="Helical" evidence="8">
    <location>
        <begin position="203"/>
        <end position="225"/>
    </location>
</feature>